<evidence type="ECO:0000259" key="1">
    <source>
        <dbReference type="Pfam" id="PF00534"/>
    </source>
</evidence>
<comment type="caution">
    <text evidence="2">The sequence shown here is derived from an EMBL/GenBank/DDBJ whole genome shotgun (WGS) entry which is preliminary data.</text>
</comment>
<dbReference type="CDD" id="cd03801">
    <property type="entry name" value="GT4_PimA-like"/>
    <property type="match status" value="1"/>
</dbReference>
<reference evidence="2 3" key="1">
    <citation type="submission" date="2017-09" db="EMBL/GenBank/DDBJ databases">
        <title>Sphingomonas panjinensis sp.nov., isolated from oil-contaminated soil.</title>
        <authorList>
            <person name="Wang L."/>
            <person name="Chen L."/>
        </authorList>
    </citation>
    <scope>NUCLEOTIDE SEQUENCE [LARGE SCALE GENOMIC DNA]</scope>
    <source>
        <strain evidence="2 3">FW-11</strain>
    </source>
</reference>
<dbReference type="AlphaFoldDB" id="A0A2T5G062"/>
<proteinExistence type="predicted"/>
<dbReference type="OrthoDB" id="9790710at2"/>
<dbReference type="Pfam" id="PF00534">
    <property type="entry name" value="Glycos_transf_1"/>
    <property type="match status" value="1"/>
</dbReference>
<protein>
    <recommendedName>
        <fullName evidence="1">Glycosyl transferase family 1 domain-containing protein</fullName>
    </recommendedName>
</protein>
<name>A0A2T5G062_9SPHN</name>
<dbReference type="Gene3D" id="3.40.50.2000">
    <property type="entry name" value="Glycogen Phosphorylase B"/>
    <property type="match status" value="2"/>
</dbReference>
<keyword evidence="3" id="KW-1185">Reference proteome</keyword>
<evidence type="ECO:0000313" key="2">
    <source>
        <dbReference type="EMBL" id="PTQ12340.1"/>
    </source>
</evidence>
<dbReference type="Proteomes" id="UP000244162">
    <property type="component" value="Unassembled WGS sequence"/>
</dbReference>
<dbReference type="RefSeq" id="WP_107967203.1">
    <property type="nucleotide sequence ID" value="NZ_NWBU01000005.1"/>
</dbReference>
<sequence length="409" mass="45303">MTRDYRGIRIAFASLDDATDPQYSSGAPYAIRKGFLDLGCELIDAFPLRAPRSRLLRFQSILHRLNGEYYTADRTPNALRRMARDLKQRIAGERVDFVFSPHSTPVTMLDVDAPIILSHDQTFYERLAYFAYEARPPAKEYVAQALAQEQAAFTNASLCVYPSQRSLDCIATRHDIPRSKLAMIPWGANLPVEPTRQETMSSIRARVATPLRISFVGVDWARKGGSVMVETCRELAARGIALELLVIGCTPPVDLPGWARVIPYLDKRKPQELAEYLGHLKRSHFLFVPSRLEAYGHVFCEAAAFGVPSVTTDVGGIPTIVTDGVTGICLPISAVPADYADAMMRVLQDWGTYVRMADAARNRYETSLNWPAFCRGVIDAGSRLSAAAASGPLRPYPLPTDHRPRAAMA</sequence>
<accession>A0A2T5G062</accession>
<dbReference type="PANTHER" id="PTHR12526:SF637">
    <property type="entry name" value="GLYCOSYLTRANSFERASE EPSF-RELATED"/>
    <property type="match status" value="1"/>
</dbReference>
<dbReference type="SUPFAM" id="SSF53756">
    <property type="entry name" value="UDP-Glycosyltransferase/glycogen phosphorylase"/>
    <property type="match status" value="1"/>
</dbReference>
<feature type="domain" description="Glycosyl transferase family 1" evidence="1">
    <location>
        <begin position="214"/>
        <end position="363"/>
    </location>
</feature>
<dbReference type="PANTHER" id="PTHR12526">
    <property type="entry name" value="GLYCOSYLTRANSFERASE"/>
    <property type="match status" value="1"/>
</dbReference>
<dbReference type="GO" id="GO:0016757">
    <property type="term" value="F:glycosyltransferase activity"/>
    <property type="evidence" value="ECO:0007669"/>
    <property type="project" value="InterPro"/>
</dbReference>
<dbReference type="EMBL" id="NWBU01000005">
    <property type="protein sequence ID" value="PTQ12340.1"/>
    <property type="molecule type" value="Genomic_DNA"/>
</dbReference>
<dbReference type="InterPro" id="IPR001296">
    <property type="entry name" value="Glyco_trans_1"/>
</dbReference>
<gene>
    <name evidence="2" type="ORF">CLG96_07350</name>
</gene>
<evidence type="ECO:0000313" key="3">
    <source>
        <dbReference type="Proteomes" id="UP000244162"/>
    </source>
</evidence>
<organism evidence="2 3">
    <name type="scientific">Sphingomonas oleivorans</name>
    <dbReference type="NCBI Taxonomy" id="1735121"/>
    <lineage>
        <taxon>Bacteria</taxon>
        <taxon>Pseudomonadati</taxon>
        <taxon>Pseudomonadota</taxon>
        <taxon>Alphaproteobacteria</taxon>
        <taxon>Sphingomonadales</taxon>
        <taxon>Sphingomonadaceae</taxon>
        <taxon>Sphingomonas</taxon>
    </lineage>
</organism>